<reference evidence="2" key="1">
    <citation type="journal article" date="2017" name="Nat. Ecol. Evol.">
        <title>Genome expansion and lineage-specific genetic innovations in the forest pathogenic fungi Armillaria.</title>
        <authorList>
            <person name="Sipos G."/>
            <person name="Prasanna A.N."/>
            <person name="Walter M.C."/>
            <person name="O'Connor E."/>
            <person name="Balint B."/>
            <person name="Krizsan K."/>
            <person name="Kiss B."/>
            <person name="Hess J."/>
            <person name="Varga T."/>
            <person name="Slot J."/>
            <person name="Riley R."/>
            <person name="Boka B."/>
            <person name="Rigling D."/>
            <person name="Barry K."/>
            <person name="Lee J."/>
            <person name="Mihaltcheva S."/>
            <person name="LaButti K."/>
            <person name="Lipzen A."/>
            <person name="Waldron R."/>
            <person name="Moloney N.M."/>
            <person name="Sperisen C."/>
            <person name="Kredics L."/>
            <person name="Vagvoelgyi C."/>
            <person name="Patrignani A."/>
            <person name="Fitzpatrick D."/>
            <person name="Nagy I."/>
            <person name="Doyle S."/>
            <person name="Anderson J.B."/>
            <person name="Grigoriev I.V."/>
            <person name="Gueldener U."/>
            <person name="Muensterkoetter M."/>
            <person name="Nagy L.G."/>
        </authorList>
    </citation>
    <scope>NUCLEOTIDE SEQUENCE [LARGE SCALE GENOMIC DNA]</scope>
    <source>
        <strain evidence="2">Ar21-2</strain>
    </source>
</reference>
<dbReference type="OMA" id="IYLHLCG"/>
<sequence>MDARISDLPQELIDAILEKNHIDKATLQACSLVSRSWTYPSQRQIFSRISFNRCQSSHYHSLHSRRRRDIERFNSFIAIHPYLATLVKSIEVSPLLDAHLLRTTLEKFVNLESIYLHLCGCSWDELSPSMRETLVTAFRSLHLTQLEIRDGLFLHYADFLALLATCQYLKYLSLSAISCEDLVCCGNLVGSVQLPNVLSLCSKPHSALVQLLQPLININGLRRLSVLTDGSGSLAKRTKVTKEILRLLNGSSLEHLVLNVCLGEPLSNLIDTSHIRSMHVKLWWICYQQHIKPVEWLRWLTGLFRELSKWHRLEEVTLEIFYQSAFTSYGDDWDALDATLGQIGSLRRVHLGLDAYDNAKARWKHLREYTDCVADDVKSALPTLAKQGILSIEVAANYPG</sequence>
<accession>A0A2H3DPW4</accession>
<dbReference type="OrthoDB" id="2745898at2759"/>
<evidence type="ECO:0000313" key="2">
    <source>
        <dbReference type="Proteomes" id="UP000217790"/>
    </source>
</evidence>
<dbReference type="EMBL" id="KZ293649">
    <property type="protein sequence ID" value="PBK97269.1"/>
    <property type="molecule type" value="Genomic_DNA"/>
</dbReference>
<organism evidence="1 2">
    <name type="scientific">Armillaria gallica</name>
    <name type="common">Bulbous honey fungus</name>
    <name type="synonym">Armillaria bulbosa</name>
    <dbReference type="NCBI Taxonomy" id="47427"/>
    <lineage>
        <taxon>Eukaryota</taxon>
        <taxon>Fungi</taxon>
        <taxon>Dikarya</taxon>
        <taxon>Basidiomycota</taxon>
        <taxon>Agaricomycotina</taxon>
        <taxon>Agaricomycetes</taxon>
        <taxon>Agaricomycetidae</taxon>
        <taxon>Agaricales</taxon>
        <taxon>Marasmiineae</taxon>
        <taxon>Physalacriaceae</taxon>
        <taxon>Armillaria</taxon>
    </lineage>
</organism>
<protein>
    <submittedName>
        <fullName evidence="1">Uncharacterized protein</fullName>
    </submittedName>
</protein>
<dbReference type="AlphaFoldDB" id="A0A2H3DPW4"/>
<name>A0A2H3DPW4_ARMGA</name>
<dbReference type="Proteomes" id="UP000217790">
    <property type="component" value="Unassembled WGS sequence"/>
</dbReference>
<keyword evidence="2" id="KW-1185">Reference proteome</keyword>
<evidence type="ECO:0000313" key="1">
    <source>
        <dbReference type="EMBL" id="PBK97269.1"/>
    </source>
</evidence>
<dbReference type="InParanoid" id="A0A2H3DPW4"/>
<proteinExistence type="predicted"/>
<gene>
    <name evidence="1" type="ORF">ARMGADRAFT_1162199</name>
</gene>